<dbReference type="Pfam" id="PF01326">
    <property type="entry name" value="PPDK_N"/>
    <property type="match status" value="1"/>
</dbReference>
<dbReference type="GO" id="GO:0050242">
    <property type="term" value="F:pyruvate, phosphate dikinase activity"/>
    <property type="evidence" value="ECO:0007669"/>
    <property type="project" value="InterPro"/>
</dbReference>
<evidence type="ECO:0000259" key="1">
    <source>
        <dbReference type="Pfam" id="PF01326"/>
    </source>
</evidence>
<keyword evidence="2" id="KW-0808">Transferase</keyword>
<accession>A0A3N1UM87</accession>
<proteinExistence type="predicted"/>
<evidence type="ECO:0000313" key="3">
    <source>
        <dbReference type="Proteomes" id="UP000276223"/>
    </source>
</evidence>
<dbReference type="AlphaFoldDB" id="A0A3N1UM87"/>
<keyword evidence="2" id="KW-0418">Kinase</keyword>
<organism evidence="2 3">
    <name type="scientific">Desulfosoma caldarium</name>
    <dbReference type="NCBI Taxonomy" id="610254"/>
    <lineage>
        <taxon>Bacteria</taxon>
        <taxon>Pseudomonadati</taxon>
        <taxon>Thermodesulfobacteriota</taxon>
        <taxon>Syntrophobacteria</taxon>
        <taxon>Syntrophobacterales</taxon>
        <taxon>Syntrophobacteraceae</taxon>
        <taxon>Desulfosoma</taxon>
    </lineage>
</organism>
<dbReference type="InterPro" id="IPR013815">
    <property type="entry name" value="ATP_grasp_subdomain_1"/>
</dbReference>
<keyword evidence="3" id="KW-1185">Reference proteome</keyword>
<dbReference type="InterPro" id="IPR036637">
    <property type="entry name" value="Phosphohistidine_dom_sf"/>
</dbReference>
<reference evidence="2 3" key="1">
    <citation type="submission" date="2018-11" db="EMBL/GenBank/DDBJ databases">
        <title>Genomic Encyclopedia of Type Strains, Phase IV (KMG-IV): sequencing the most valuable type-strain genomes for metagenomic binning, comparative biology and taxonomic classification.</title>
        <authorList>
            <person name="Goeker M."/>
        </authorList>
    </citation>
    <scope>NUCLEOTIDE SEQUENCE [LARGE SCALE GENOMIC DNA]</scope>
    <source>
        <strain evidence="2 3">DSM 22027</strain>
    </source>
</reference>
<dbReference type="PANTHER" id="PTHR22931:SF9">
    <property type="entry name" value="PYRUVATE, PHOSPHATE DIKINASE 1, CHLOROPLASTIC"/>
    <property type="match status" value="1"/>
</dbReference>
<dbReference type="InterPro" id="IPR002192">
    <property type="entry name" value="PPDK_AMP/ATP-bd"/>
</dbReference>
<dbReference type="Gene3D" id="3.50.30.10">
    <property type="entry name" value="Phosphohistidine domain"/>
    <property type="match status" value="1"/>
</dbReference>
<evidence type="ECO:0000313" key="2">
    <source>
        <dbReference type="EMBL" id="ROQ92315.1"/>
    </source>
</evidence>
<feature type="domain" description="Pyruvate phosphate dikinase AMP/ATP-binding" evidence="1">
    <location>
        <begin position="80"/>
        <end position="301"/>
    </location>
</feature>
<dbReference type="PANTHER" id="PTHR22931">
    <property type="entry name" value="PHOSPHOENOLPYRUVATE DIKINASE-RELATED"/>
    <property type="match status" value="1"/>
</dbReference>
<dbReference type="SUPFAM" id="SSF52009">
    <property type="entry name" value="Phosphohistidine domain"/>
    <property type="match status" value="1"/>
</dbReference>
<dbReference type="GO" id="GO:0016301">
    <property type="term" value="F:kinase activity"/>
    <property type="evidence" value="ECO:0007669"/>
    <property type="project" value="UniProtKB-KW"/>
</dbReference>
<dbReference type="Gene3D" id="1.20.80.30">
    <property type="match status" value="1"/>
</dbReference>
<dbReference type="Gene3D" id="3.30.1490.20">
    <property type="entry name" value="ATP-grasp fold, A domain"/>
    <property type="match status" value="1"/>
</dbReference>
<name>A0A3N1UM87_9BACT</name>
<dbReference type="Proteomes" id="UP000276223">
    <property type="component" value="Unassembled WGS sequence"/>
</dbReference>
<gene>
    <name evidence="2" type="ORF">EDC27_2019</name>
</gene>
<comment type="caution">
    <text evidence="2">The sequence shown here is derived from an EMBL/GenBank/DDBJ whole genome shotgun (WGS) entry which is preliminary data.</text>
</comment>
<protein>
    <submittedName>
        <fullName evidence="2">Phosphoenolpyruvate synthase/pyruvate phosphate dikinase</fullName>
    </submittedName>
</protein>
<dbReference type="EMBL" id="RJVA01000012">
    <property type="protein sequence ID" value="ROQ92315.1"/>
    <property type="molecule type" value="Genomic_DNA"/>
</dbReference>
<keyword evidence="2" id="KW-0670">Pyruvate</keyword>
<dbReference type="RefSeq" id="WP_170161743.1">
    <property type="nucleotide sequence ID" value="NZ_RJVA01000012.1"/>
</dbReference>
<dbReference type="Gene3D" id="3.30.470.20">
    <property type="entry name" value="ATP-grasp fold, B domain"/>
    <property type="match status" value="1"/>
</dbReference>
<dbReference type="SUPFAM" id="SSF56059">
    <property type="entry name" value="Glutathione synthetase ATP-binding domain-like"/>
    <property type="match status" value="1"/>
</dbReference>
<dbReference type="InterPro" id="IPR010121">
    <property type="entry name" value="Pyruvate_phosphate_dikinase"/>
</dbReference>
<sequence>MPYETMVVSFEKADPSQIDKLGAKGAKLVEDFQNLRSDFPGMEHRISVPDGFILTTDAWRAFHDNGGCLPDGLFVAVTMALADLERRVGRRYGDTSGRMPLIVAVRGGAPVSLPGAISTILNVGLNDEIVTALIEAGEDEGFLLGTYLEALRMYGEVVLGIPYERFFEVLQKFHVGDEGSVPVDDLFPLIDAYKKVLLQSPVEGSAPPMEPDPLRQLRAAIESVFHSWMAETAVEARLSRSPKVPDDMGTAVIVQSMVFGNRDDHGCLGGVLFTRNPRTGAAAPLIEWAPKVQCDKIVSGKLRKELLHRKDLQERFPDVYELLMLVRDRLETRAKRPLDVEFTVEDRKLYILQRRPLRMTFSATARAMWDLVDEGKTTIQMASLIINTALEQPEKMLREGFRDYRVLAVGEPITDTADHGTLVFGTEEALELARQGRQVIMLRKRPYGETDLAVNHPNVRGIIRCDGNVTGHEAVSAVAYSKPYLINVTDVHGRPLLLVDEDRIELNPECTLAAYMGRDIFVDGERGIVGFTESHDFLMDRKIRKKLYVDWEYLREQFDQAGYHNLDYESLLDIHYQMELELAHYQRLETRIKEGDPTVSEKELMHAFGTYLAYIPERDRERTLALKDVRVDQFDLGPPLVYRGHRLGEEVLKILRALMLCTTWRTHWIHEIMVAKAMERGETEGDVIRDIFIKNRTMSVVKEFEAEGFHLMRVPHYYYLIFASNFEYDQDLDSVQVNPGLMKYAEKEVLARHFLSYLEQINPRLRKKLRIIQGEPPLGQGHARIVSIGLAIPDEDFNVVCRYLRTYLDQTKHGCPMTLQSAVAEGEFVDLYHVDPGFAPYPEFRIMREKSEDDAGQEPLYVIAFGRCSFGEFDGVVYGRNEYERLCRQVQEFQAFLKAKGMGSIVRPWQFEVDPYRRHSVIAAVGIRMKARDLRSVVSGLKEFLGIEAQTATCLEDLST</sequence>
<dbReference type="GO" id="GO:0005524">
    <property type="term" value="F:ATP binding"/>
    <property type="evidence" value="ECO:0007669"/>
    <property type="project" value="InterPro"/>
</dbReference>